<keyword evidence="3" id="KW-0328">Glycosyltransferase</keyword>
<dbReference type="PANTHER" id="PTHR33908:SF11">
    <property type="entry name" value="MEMBRANE PROTEIN"/>
    <property type="match status" value="1"/>
</dbReference>
<keyword evidence="4" id="KW-0808">Transferase</keyword>
<feature type="transmembrane region" description="Helical" evidence="8">
    <location>
        <begin position="290"/>
        <end position="310"/>
    </location>
</feature>
<evidence type="ECO:0000256" key="4">
    <source>
        <dbReference type="ARBA" id="ARBA00022679"/>
    </source>
</evidence>
<evidence type="ECO:0000259" key="9">
    <source>
        <dbReference type="PROSITE" id="PS51012"/>
    </source>
</evidence>
<feature type="transmembrane region" description="Helical" evidence="8">
    <location>
        <begin position="160"/>
        <end position="179"/>
    </location>
</feature>
<evidence type="ECO:0000256" key="2">
    <source>
        <dbReference type="ARBA" id="ARBA00022475"/>
    </source>
</evidence>
<feature type="transmembrane region" description="Helical" evidence="8">
    <location>
        <begin position="135"/>
        <end position="154"/>
    </location>
</feature>
<dbReference type="InterPro" id="IPR047817">
    <property type="entry name" value="ABC2_TM_bact-type"/>
</dbReference>
<accession>A0A2I0R0N6</accession>
<keyword evidence="5 8" id="KW-0812">Transmembrane</keyword>
<comment type="caution">
    <text evidence="10">The sequence shown here is derived from an EMBL/GenBank/DDBJ whole genome shotgun (WGS) entry which is preliminary data.</text>
</comment>
<dbReference type="PROSITE" id="PS51012">
    <property type="entry name" value="ABC_TM2"/>
    <property type="match status" value="1"/>
</dbReference>
<name>A0A2I0R0N6_9FLAO</name>
<organism evidence="10 11">
    <name type="scientific">Brumimicrobium salinarum</name>
    <dbReference type="NCBI Taxonomy" id="2058658"/>
    <lineage>
        <taxon>Bacteria</taxon>
        <taxon>Pseudomonadati</taxon>
        <taxon>Bacteroidota</taxon>
        <taxon>Flavobacteriia</taxon>
        <taxon>Flavobacteriales</taxon>
        <taxon>Crocinitomicaceae</taxon>
        <taxon>Brumimicrobium</taxon>
    </lineage>
</organism>
<comment type="subcellular location">
    <subcellularLocation>
        <location evidence="1">Cell membrane</location>
        <topology evidence="1">Multi-pass membrane protein</topology>
    </subcellularLocation>
</comment>
<keyword evidence="2" id="KW-1003">Cell membrane</keyword>
<sequence>MMSIIMLILGKIKFRKRNLILNTKMKNMKVAFHDKRFSIIALLLVFLHFTIKVIYLDKNDLAGDEPFSVYHAQMNISSIIELLSTGNNPPLYEIILHIWIKLFGINEYSVRFLSLLFSSITAMYIFLIGRKFLNIHIAFYAVILFISSNYHTYFAQEARVYALFGLLCTMSMYHFLKLLSNYQASKHKNIYIVFKRSIPLILINTALIYAHYFGFFILITQLVFSFVNLQLIKARWKSLLIIGLGILILYIPNIVVIFQRISDTVDTGTWLTAPNGIHALYDMVRKFSNAPVVATFVLLTFAAALVKIIFLKKTKLPLPHQLICFWFVLIFFSMFILSYWYPMFLDRYLMPASIAFYLLLAICIDFIIQKSRIKFVIPLIICGLFIFTAKPFISNKRAVKQTVNYIIENKNSNTQVYIAPKNFSLTFAYHFDRNIFSYFDSDGSYKSIEAALQQANIFTVNNAREIQINNTEELIFLDAAVDLIYPKNNIKETLDTNFNLENKQHFHEIFDLYIYKSNSR</sequence>
<dbReference type="InterPro" id="IPR050297">
    <property type="entry name" value="LipidA_mod_glycosyltrf_83"/>
</dbReference>
<evidence type="ECO:0000256" key="1">
    <source>
        <dbReference type="ARBA" id="ARBA00004651"/>
    </source>
</evidence>
<evidence type="ECO:0000256" key="7">
    <source>
        <dbReference type="ARBA" id="ARBA00023136"/>
    </source>
</evidence>
<dbReference type="EMBL" id="PJNI01000013">
    <property type="protein sequence ID" value="PKR80152.1"/>
    <property type="molecule type" value="Genomic_DNA"/>
</dbReference>
<feature type="transmembrane region" description="Helical" evidence="8">
    <location>
        <begin position="191"/>
        <end position="209"/>
    </location>
</feature>
<evidence type="ECO:0000256" key="5">
    <source>
        <dbReference type="ARBA" id="ARBA00022692"/>
    </source>
</evidence>
<feature type="transmembrane region" description="Helical" evidence="8">
    <location>
        <begin position="215"/>
        <end position="232"/>
    </location>
</feature>
<proteinExistence type="predicted"/>
<feature type="transmembrane region" description="Helical" evidence="8">
    <location>
        <begin position="239"/>
        <end position="261"/>
    </location>
</feature>
<evidence type="ECO:0000256" key="6">
    <source>
        <dbReference type="ARBA" id="ARBA00022989"/>
    </source>
</evidence>
<evidence type="ECO:0000313" key="11">
    <source>
        <dbReference type="Proteomes" id="UP000236654"/>
    </source>
</evidence>
<protein>
    <recommendedName>
        <fullName evidence="9">ABC transmembrane type-2 domain-containing protein</fullName>
    </recommendedName>
</protein>
<reference evidence="10 11" key="1">
    <citation type="submission" date="2017-12" db="EMBL/GenBank/DDBJ databases">
        <title>The draft genome sequence of Brumimicrobium saltpan LHR20.</title>
        <authorList>
            <person name="Do Z.-J."/>
            <person name="Luo H.-R."/>
        </authorList>
    </citation>
    <scope>NUCLEOTIDE SEQUENCE [LARGE SCALE GENOMIC DNA]</scope>
    <source>
        <strain evidence="10 11">LHR20</strain>
    </source>
</reference>
<dbReference type="Proteomes" id="UP000236654">
    <property type="component" value="Unassembled WGS sequence"/>
</dbReference>
<dbReference type="OrthoDB" id="1467253at2"/>
<dbReference type="GO" id="GO:0009103">
    <property type="term" value="P:lipopolysaccharide biosynthetic process"/>
    <property type="evidence" value="ECO:0007669"/>
    <property type="project" value="UniProtKB-ARBA"/>
</dbReference>
<dbReference type="InterPro" id="IPR038731">
    <property type="entry name" value="RgtA/B/C-like"/>
</dbReference>
<evidence type="ECO:0000256" key="3">
    <source>
        <dbReference type="ARBA" id="ARBA00022676"/>
    </source>
</evidence>
<dbReference type="GO" id="GO:0005886">
    <property type="term" value="C:plasma membrane"/>
    <property type="evidence" value="ECO:0007669"/>
    <property type="project" value="UniProtKB-SubCell"/>
</dbReference>
<feature type="transmembrane region" description="Helical" evidence="8">
    <location>
        <begin position="108"/>
        <end position="128"/>
    </location>
</feature>
<keyword evidence="6 8" id="KW-1133">Transmembrane helix</keyword>
<dbReference type="GO" id="GO:0016763">
    <property type="term" value="F:pentosyltransferase activity"/>
    <property type="evidence" value="ECO:0007669"/>
    <property type="project" value="TreeGrafter"/>
</dbReference>
<feature type="transmembrane region" description="Helical" evidence="8">
    <location>
        <begin position="322"/>
        <end position="342"/>
    </location>
</feature>
<evidence type="ECO:0000256" key="8">
    <source>
        <dbReference type="SAM" id="Phobius"/>
    </source>
</evidence>
<keyword evidence="11" id="KW-1185">Reference proteome</keyword>
<evidence type="ECO:0000313" key="10">
    <source>
        <dbReference type="EMBL" id="PKR80152.1"/>
    </source>
</evidence>
<dbReference type="Pfam" id="PF13231">
    <property type="entry name" value="PMT_2"/>
    <property type="match status" value="1"/>
</dbReference>
<dbReference type="AlphaFoldDB" id="A0A2I0R0N6"/>
<keyword evidence="7 8" id="KW-0472">Membrane</keyword>
<feature type="domain" description="ABC transmembrane type-2" evidence="9">
    <location>
        <begin position="1"/>
        <end position="17"/>
    </location>
</feature>
<gene>
    <name evidence="10" type="ORF">CW751_11660</name>
</gene>
<feature type="transmembrane region" description="Helical" evidence="8">
    <location>
        <begin position="348"/>
        <end position="368"/>
    </location>
</feature>
<feature type="transmembrane region" description="Helical" evidence="8">
    <location>
        <begin position="375"/>
        <end position="393"/>
    </location>
</feature>
<dbReference type="PANTHER" id="PTHR33908">
    <property type="entry name" value="MANNOSYLTRANSFERASE YKCB-RELATED"/>
    <property type="match status" value="1"/>
</dbReference>